<evidence type="ECO:0000313" key="2">
    <source>
        <dbReference type="Proteomes" id="UP001050975"/>
    </source>
</evidence>
<dbReference type="Proteomes" id="UP001050975">
    <property type="component" value="Unassembled WGS sequence"/>
</dbReference>
<dbReference type="EMBL" id="BLAY01000015">
    <property type="protein sequence ID" value="GET36604.1"/>
    <property type="molecule type" value="Genomic_DNA"/>
</dbReference>
<reference evidence="1" key="1">
    <citation type="submission" date="2019-10" db="EMBL/GenBank/DDBJ databases">
        <title>Draft genome sequece of Microseira wollei NIES-4236.</title>
        <authorList>
            <person name="Yamaguchi H."/>
            <person name="Suzuki S."/>
            <person name="Kawachi M."/>
        </authorList>
    </citation>
    <scope>NUCLEOTIDE SEQUENCE</scope>
    <source>
        <strain evidence="1">NIES-4236</strain>
    </source>
</reference>
<evidence type="ECO:0000313" key="1">
    <source>
        <dbReference type="EMBL" id="GET36604.1"/>
    </source>
</evidence>
<keyword evidence="2" id="KW-1185">Reference proteome</keyword>
<dbReference type="AlphaFoldDB" id="A0AAV3X3F6"/>
<sequence>MRYNSGFFDRFLLSIQFIETGLYTLTIKSIAYQKAKCKYILAMPRKKDTITLSIPPGTKEQLEAIARRLNIFWGQAPSISGLLVAIAQATVEVGKPFTLDSNQVKALQQAIKALNDAGQIGEAQTVLALLIERGNLEPPLRQSLVKQLSQPAKGWRPEIEDLMQRQQPFYLLYRNSQSNELEYTVRHAEVRFFEKRFYLLIWCEETQDVENDIPDLPELWHNRCLSFDRIQSVLPISGDWRGQLDAIKVYLQFRGWMVKAYQLKDDDLEDKVIGDVRQVVRRVVNPFWLIREVSRYWEDCTILAPEAMRDRIKQKLIDLCRQYDLEIRD</sequence>
<accession>A0AAV3X3F6</accession>
<protein>
    <recommendedName>
        <fullName evidence="3">WYL domain-containing protein</fullName>
    </recommendedName>
</protein>
<comment type="caution">
    <text evidence="1">The sequence shown here is derived from an EMBL/GenBank/DDBJ whole genome shotgun (WGS) entry which is preliminary data.</text>
</comment>
<gene>
    <name evidence="1" type="ORF">MiSe_13550</name>
</gene>
<evidence type="ECO:0008006" key="3">
    <source>
        <dbReference type="Google" id="ProtNLM"/>
    </source>
</evidence>
<name>A0AAV3X3F6_9CYAN</name>
<organism evidence="1 2">
    <name type="scientific">Microseira wollei NIES-4236</name>
    <dbReference type="NCBI Taxonomy" id="2530354"/>
    <lineage>
        <taxon>Bacteria</taxon>
        <taxon>Bacillati</taxon>
        <taxon>Cyanobacteriota</taxon>
        <taxon>Cyanophyceae</taxon>
        <taxon>Oscillatoriophycideae</taxon>
        <taxon>Aerosakkonematales</taxon>
        <taxon>Aerosakkonemataceae</taxon>
        <taxon>Microseira</taxon>
    </lineage>
</organism>
<proteinExistence type="predicted"/>